<evidence type="ECO:0000313" key="3">
    <source>
        <dbReference type="Proteomes" id="UP000596387"/>
    </source>
</evidence>
<feature type="region of interest" description="Disordered" evidence="1">
    <location>
        <begin position="1"/>
        <end position="45"/>
    </location>
</feature>
<reference evidence="2 3" key="1">
    <citation type="submission" date="2019-12" db="EMBL/GenBank/DDBJ databases">
        <title>Complete Genome Sequence of a Quorum-Sensing Bacterium,Rhodobacteraceae bacterium C31, Isolated from a marine microalgae symbiotic bacteria.</title>
        <authorList>
            <person name="Zhang Y."/>
        </authorList>
    </citation>
    <scope>NUCLEOTIDE SEQUENCE [LARGE SCALE GENOMIC DNA]</scope>
    <source>
        <strain evidence="2 3">C31</strain>
    </source>
</reference>
<dbReference type="Proteomes" id="UP000596387">
    <property type="component" value="Chromosome"/>
</dbReference>
<sequence length="132" mass="14213">MMFLDKDTSCNQRLVQPSGRGKRILRQRRAPPVAQDQPDPHRKIEPRVHVHTVDPGQRNLFGDPARAPAQGAVVQCQPGASGPGEPQSAHSVASSTAATIEECACSHSRSDSAAIKAVMMICAARRPRLQAM</sequence>
<evidence type="ECO:0000313" key="2">
    <source>
        <dbReference type="EMBL" id="QRF67091.1"/>
    </source>
</evidence>
<name>A0ABX7FAE0_9RHOB</name>
<evidence type="ECO:0000256" key="1">
    <source>
        <dbReference type="SAM" id="MobiDB-lite"/>
    </source>
</evidence>
<feature type="region of interest" description="Disordered" evidence="1">
    <location>
        <begin position="75"/>
        <end position="96"/>
    </location>
</feature>
<feature type="compositionally biased region" description="Basic residues" evidence="1">
    <location>
        <begin position="20"/>
        <end position="29"/>
    </location>
</feature>
<keyword evidence="3" id="KW-1185">Reference proteome</keyword>
<organism evidence="2 3">
    <name type="scientific">Ponticoccus alexandrii</name>
    <dbReference type="NCBI Taxonomy" id="1943633"/>
    <lineage>
        <taxon>Bacteria</taxon>
        <taxon>Pseudomonadati</taxon>
        <taxon>Pseudomonadota</taxon>
        <taxon>Alphaproteobacteria</taxon>
        <taxon>Rhodobacterales</taxon>
        <taxon>Roseobacteraceae</taxon>
        <taxon>Ponticoccus</taxon>
    </lineage>
</organism>
<proteinExistence type="predicted"/>
<gene>
    <name evidence="2" type="ORF">GQA70_12690</name>
</gene>
<accession>A0ABX7FAE0</accession>
<dbReference type="EMBL" id="CP047166">
    <property type="protein sequence ID" value="QRF67091.1"/>
    <property type="molecule type" value="Genomic_DNA"/>
</dbReference>
<protein>
    <submittedName>
        <fullName evidence="2">Uncharacterized protein</fullName>
    </submittedName>
</protein>